<dbReference type="GeneID" id="100371996"/>
<dbReference type="InterPro" id="IPR004394">
    <property type="entry name" value="Iojap/RsfS/C7orf30"/>
</dbReference>
<accession>A0ABM0H0K4</accession>
<evidence type="ECO:0000313" key="4">
    <source>
        <dbReference type="RefSeq" id="XP_002741539.1"/>
    </source>
</evidence>
<gene>
    <name evidence="4" type="primary">LOC100371996</name>
</gene>
<comment type="similarity">
    <text evidence="1">Belongs to the Iojap/RsfS family.</text>
</comment>
<dbReference type="PANTHER" id="PTHR21043:SF0">
    <property type="entry name" value="MITOCHONDRIAL ASSEMBLY OF RIBOSOMAL LARGE SUBUNIT PROTEIN 1"/>
    <property type="match status" value="1"/>
</dbReference>
<dbReference type="RefSeq" id="XP_002741539.1">
    <property type="nucleotide sequence ID" value="XM_002741493.2"/>
</dbReference>
<protein>
    <submittedName>
        <fullName evidence="4">Uncharacterized protein LOC100371996</fullName>
    </submittedName>
</protein>
<feature type="compositionally biased region" description="Acidic residues" evidence="2">
    <location>
        <begin position="278"/>
        <end position="288"/>
    </location>
</feature>
<dbReference type="HAMAP" id="MF_01477">
    <property type="entry name" value="Iojap_RsfS"/>
    <property type="match status" value="1"/>
</dbReference>
<reference evidence="4" key="1">
    <citation type="submission" date="2025-08" db="UniProtKB">
        <authorList>
            <consortium name="RefSeq"/>
        </authorList>
    </citation>
    <scope>IDENTIFICATION</scope>
    <source>
        <tissue evidence="4">Testes</tissue>
    </source>
</reference>
<dbReference type="Proteomes" id="UP000694865">
    <property type="component" value="Unplaced"/>
</dbReference>
<evidence type="ECO:0000313" key="3">
    <source>
        <dbReference type="Proteomes" id="UP000694865"/>
    </source>
</evidence>
<feature type="compositionally biased region" description="Basic and acidic residues" evidence="2">
    <location>
        <begin position="289"/>
        <end position="307"/>
    </location>
</feature>
<name>A0ABM0H0K4_SACKO</name>
<dbReference type="PANTHER" id="PTHR21043">
    <property type="entry name" value="IOJAP SUPERFAMILY ORTHOLOG"/>
    <property type="match status" value="1"/>
</dbReference>
<evidence type="ECO:0000256" key="2">
    <source>
        <dbReference type="SAM" id="MobiDB-lite"/>
    </source>
</evidence>
<feature type="region of interest" description="Disordered" evidence="2">
    <location>
        <begin position="278"/>
        <end position="307"/>
    </location>
</feature>
<dbReference type="NCBIfam" id="TIGR00090">
    <property type="entry name" value="rsfS_iojap_ybeB"/>
    <property type="match status" value="1"/>
</dbReference>
<dbReference type="SUPFAM" id="SSF81301">
    <property type="entry name" value="Nucleotidyltransferase"/>
    <property type="match status" value="1"/>
</dbReference>
<evidence type="ECO:0000256" key="1">
    <source>
        <dbReference type="ARBA" id="ARBA00010574"/>
    </source>
</evidence>
<proteinExistence type="inferred from homology"/>
<organism evidence="3 4">
    <name type="scientific">Saccoglossus kowalevskii</name>
    <name type="common">Acorn worm</name>
    <dbReference type="NCBI Taxonomy" id="10224"/>
    <lineage>
        <taxon>Eukaryota</taxon>
        <taxon>Metazoa</taxon>
        <taxon>Hemichordata</taxon>
        <taxon>Enteropneusta</taxon>
        <taxon>Harrimaniidae</taxon>
        <taxon>Saccoglossus</taxon>
    </lineage>
</organism>
<dbReference type="InterPro" id="IPR043519">
    <property type="entry name" value="NT_sf"/>
</dbReference>
<dbReference type="Pfam" id="PF02410">
    <property type="entry name" value="RsfS"/>
    <property type="match status" value="1"/>
</dbReference>
<dbReference type="Gene3D" id="3.30.460.10">
    <property type="entry name" value="Beta Polymerase, domain 2"/>
    <property type="match status" value="1"/>
</dbReference>
<sequence length="307" mass="35927">MSLLPTLHLRYLRKLTFIATPAVNGYIQPYSVRCHPSPLSVFKQFASTSTSKCKNISDPSPRTLFYAKRLFTHAIRTIHSTTHSFSNENVVKDGVSQVPEIKDSLHTESVQTDEELKKLLKEMASDFDHHSDEENNWKLESFGKRDHTTHYVFNIDELVEILREENTQDICVIEVPKHKQYVDYFVIVSCQSVRHLQATTQYINQMYKQKKRPEDPFVKVEGKHTEDWMCIDLGNIVLHLFLTPTRELYELEKLWTLGAKYDDQLRYMMEQAKQSLVLEDEEISEDNSDDKTQSEEKHNQDTKPRLS</sequence>
<keyword evidence="3" id="KW-1185">Reference proteome</keyword>